<evidence type="ECO:0000259" key="9">
    <source>
        <dbReference type="SMART" id="SM00337"/>
    </source>
</evidence>
<proteinExistence type="inferred from homology"/>
<keyword evidence="5" id="KW-0053">Apoptosis</keyword>
<evidence type="ECO:0000313" key="11">
    <source>
        <dbReference type="Proteomes" id="UP000324632"/>
    </source>
</evidence>
<dbReference type="EMBL" id="SOYY01000016">
    <property type="protein sequence ID" value="KAA0709885.1"/>
    <property type="molecule type" value="Genomic_DNA"/>
</dbReference>
<comment type="similarity">
    <text evidence="3">Belongs to the Bcl-2 family.</text>
</comment>
<dbReference type="GO" id="GO:0042981">
    <property type="term" value="P:regulation of apoptotic process"/>
    <property type="evidence" value="ECO:0007669"/>
    <property type="project" value="InterPro"/>
</dbReference>
<dbReference type="GO" id="GO:0001836">
    <property type="term" value="P:release of cytochrome c from mitochondria"/>
    <property type="evidence" value="ECO:0007669"/>
    <property type="project" value="TreeGrafter"/>
</dbReference>
<comment type="subcellular location">
    <subcellularLocation>
        <location evidence="2">Cytoplasm</location>
    </subcellularLocation>
    <subcellularLocation>
        <location evidence="1">Nucleus</location>
    </subcellularLocation>
</comment>
<keyword evidence="11" id="KW-1185">Reference proteome</keyword>
<reference evidence="10 11" key="1">
    <citation type="journal article" date="2019" name="Mol. Ecol. Resour.">
        <title>Chromosome-level genome assembly of Triplophysa tibetana, a fish adapted to the harsh high-altitude environment of the Tibetan Plateau.</title>
        <authorList>
            <person name="Yang X."/>
            <person name="Liu H."/>
            <person name="Ma Z."/>
            <person name="Zou Y."/>
            <person name="Zou M."/>
            <person name="Mao Y."/>
            <person name="Li X."/>
            <person name="Wang H."/>
            <person name="Chen T."/>
            <person name="Wang W."/>
            <person name="Yang R."/>
        </authorList>
    </citation>
    <scope>NUCLEOTIDE SEQUENCE [LARGE SCALE GENOMIC DNA]</scope>
    <source>
        <strain evidence="10">TTIB1903HZAU</strain>
        <tissue evidence="10">Muscle</tissue>
    </source>
</reference>
<keyword evidence="8" id="KW-0812">Transmembrane</keyword>
<accession>A0A5A9NKS4</accession>
<sequence>MSLSVTFRRTAALSLLTQGAHTGQLSLPRHTQLKNQTEDELDGYAEEIETVTKPRRPGTNGLKGLHLDRRFVSGPDASLPSTPDPEELGSAELERDTRQLLVDFYRTHTGMCSPGRNTHPALPTLKRVVDDILEKHRITYKGMSQRFQLDSQSDDMDFIRSIAQKMFSDGSTNWGRITSLVAFGAVLCVRLKELHKENCVDRVAEHISSFLISEQQDWLHRNKGWHGFVEFFRVEDMESVVRNALMAFAGVAGIGAGLAFLIR</sequence>
<evidence type="ECO:0000256" key="2">
    <source>
        <dbReference type="ARBA" id="ARBA00004496"/>
    </source>
</evidence>
<dbReference type="PANTHER" id="PTHR11256">
    <property type="entry name" value="BCL-2 RELATED"/>
    <property type="match status" value="1"/>
</dbReference>
<keyword evidence="8" id="KW-1133">Transmembrane helix</keyword>
<dbReference type="FunFam" id="1.10.437.10:FF:000017">
    <property type="entry name" value="MCL1, BCL2 family apoptosis regulator"/>
    <property type="match status" value="1"/>
</dbReference>
<dbReference type="GO" id="GO:0008053">
    <property type="term" value="P:mitochondrial fusion"/>
    <property type="evidence" value="ECO:0007669"/>
    <property type="project" value="TreeGrafter"/>
</dbReference>
<dbReference type="GO" id="GO:0005634">
    <property type="term" value="C:nucleus"/>
    <property type="evidence" value="ECO:0007669"/>
    <property type="project" value="UniProtKB-SubCell"/>
</dbReference>
<dbReference type="SMART" id="SM00337">
    <property type="entry name" value="BCL"/>
    <property type="match status" value="1"/>
</dbReference>
<dbReference type="GO" id="GO:0097192">
    <property type="term" value="P:extrinsic apoptotic signaling pathway in absence of ligand"/>
    <property type="evidence" value="ECO:0007669"/>
    <property type="project" value="TreeGrafter"/>
</dbReference>
<dbReference type="GO" id="GO:0008630">
    <property type="term" value="P:intrinsic apoptotic signaling pathway in response to DNA damage"/>
    <property type="evidence" value="ECO:0007669"/>
    <property type="project" value="TreeGrafter"/>
</dbReference>
<evidence type="ECO:0000256" key="7">
    <source>
        <dbReference type="SAM" id="MobiDB-lite"/>
    </source>
</evidence>
<evidence type="ECO:0000256" key="1">
    <source>
        <dbReference type="ARBA" id="ARBA00004123"/>
    </source>
</evidence>
<dbReference type="PRINTS" id="PR01866">
    <property type="entry name" value="APOPREGMCL1"/>
</dbReference>
<comment type="caution">
    <text evidence="10">The sequence shown here is derived from an EMBL/GenBank/DDBJ whole genome shotgun (WGS) entry which is preliminary data.</text>
</comment>
<dbReference type="InterPro" id="IPR013281">
    <property type="entry name" value="Apop_reg_Mc1"/>
</dbReference>
<dbReference type="InterPro" id="IPR002475">
    <property type="entry name" value="Bcl2-like"/>
</dbReference>
<dbReference type="PROSITE" id="PS50062">
    <property type="entry name" value="BCL2_FAMILY"/>
    <property type="match status" value="1"/>
</dbReference>
<keyword evidence="4" id="KW-0963">Cytoplasm</keyword>
<evidence type="ECO:0000256" key="3">
    <source>
        <dbReference type="ARBA" id="ARBA00009458"/>
    </source>
</evidence>
<dbReference type="GO" id="GO:0051400">
    <property type="term" value="F:BH domain binding"/>
    <property type="evidence" value="ECO:0007669"/>
    <property type="project" value="TreeGrafter"/>
</dbReference>
<dbReference type="InterPro" id="IPR046371">
    <property type="entry name" value="Bcl-2_BH1-3"/>
</dbReference>
<dbReference type="Proteomes" id="UP000324632">
    <property type="component" value="Chromosome 16"/>
</dbReference>
<evidence type="ECO:0000256" key="5">
    <source>
        <dbReference type="ARBA" id="ARBA00022703"/>
    </source>
</evidence>
<feature type="transmembrane region" description="Helical" evidence="8">
    <location>
        <begin position="244"/>
        <end position="262"/>
    </location>
</feature>
<keyword evidence="8" id="KW-0472">Membrane</keyword>
<feature type="domain" description="Bcl-2 Bcl-2 homology region 1-3" evidence="9">
    <location>
        <begin position="125"/>
        <end position="225"/>
    </location>
</feature>
<dbReference type="Pfam" id="PF00452">
    <property type="entry name" value="Bcl-2"/>
    <property type="match status" value="1"/>
</dbReference>
<dbReference type="CDD" id="cd06845">
    <property type="entry name" value="Bcl-2_like"/>
    <property type="match status" value="1"/>
</dbReference>
<dbReference type="GO" id="GO:0005741">
    <property type="term" value="C:mitochondrial outer membrane"/>
    <property type="evidence" value="ECO:0007669"/>
    <property type="project" value="TreeGrafter"/>
</dbReference>
<organism evidence="10 11">
    <name type="scientific">Triplophysa tibetana</name>
    <dbReference type="NCBI Taxonomy" id="1572043"/>
    <lineage>
        <taxon>Eukaryota</taxon>
        <taxon>Metazoa</taxon>
        <taxon>Chordata</taxon>
        <taxon>Craniata</taxon>
        <taxon>Vertebrata</taxon>
        <taxon>Euteleostomi</taxon>
        <taxon>Actinopterygii</taxon>
        <taxon>Neopterygii</taxon>
        <taxon>Teleostei</taxon>
        <taxon>Ostariophysi</taxon>
        <taxon>Cypriniformes</taxon>
        <taxon>Nemacheilidae</taxon>
        <taxon>Triplophysa</taxon>
    </lineage>
</organism>
<dbReference type="PANTHER" id="PTHR11256:SF46">
    <property type="entry name" value="INDUCED MYELOID LEUKEMIA CELL DIFFERENTIATION PROTEIN MCL-1"/>
    <property type="match status" value="1"/>
</dbReference>
<dbReference type="Gene3D" id="1.10.437.10">
    <property type="entry name" value="Blc2-like"/>
    <property type="match status" value="1"/>
</dbReference>
<evidence type="ECO:0000256" key="6">
    <source>
        <dbReference type="ARBA" id="ARBA00023242"/>
    </source>
</evidence>
<dbReference type="OrthoDB" id="8932147at2759"/>
<dbReference type="InterPro" id="IPR026298">
    <property type="entry name" value="Bcl-2_fam"/>
</dbReference>
<evidence type="ECO:0000256" key="8">
    <source>
        <dbReference type="SAM" id="Phobius"/>
    </source>
</evidence>
<dbReference type="SUPFAM" id="SSF56854">
    <property type="entry name" value="Bcl-2 inhibitors of programmed cell death"/>
    <property type="match status" value="1"/>
</dbReference>
<protein>
    <submittedName>
        <fullName evidence="10">Induced myeloid leukemia cell differentiation protein</fullName>
    </submittedName>
</protein>
<name>A0A5A9NKS4_9TELE</name>
<dbReference type="GO" id="GO:0015267">
    <property type="term" value="F:channel activity"/>
    <property type="evidence" value="ECO:0007669"/>
    <property type="project" value="TreeGrafter"/>
</dbReference>
<dbReference type="AlphaFoldDB" id="A0A5A9NKS4"/>
<dbReference type="PRINTS" id="PR01862">
    <property type="entry name" value="BCL2FAMILY"/>
</dbReference>
<evidence type="ECO:0000313" key="10">
    <source>
        <dbReference type="EMBL" id="KAA0709885.1"/>
    </source>
</evidence>
<keyword evidence="6" id="KW-0539">Nucleus</keyword>
<evidence type="ECO:0000256" key="4">
    <source>
        <dbReference type="ARBA" id="ARBA00022490"/>
    </source>
</evidence>
<dbReference type="InterPro" id="IPR036834">
    <property type="entry name" value="Bcl-2-like_sf"/>
</dbReference>
<gene>
    <name evidence="10" type="ORF">E1301_Tti021208</name>
</gene>
<feature type="region of interest" description="Disordered" evidence="7">
    <location>
        <begin position="71"/>
        <end position="91"/>
    </location>
</feature>